<name>A0ABT1X4I1_9PROT</name>
<accession>A0ABT1X4I1</accession>
<evidence type="ECO:0000313" key="2">
    <source>
        <dbReference type="EMBL" id="MCR0982681.1"/>
    </source>
</evidence>
<evidence type="ECO:0000259" key="1">
    <source>
        <dbReference type="Pfam" id="PF13953"/>
    </source>
</evidence>
<feature type="domain" description="PapC-like C-terminal" evidence="1">
    <location>
        <begin position="712"/>
        <end position="768"/>
    </location>
</feature>
<dbReference type="Gene3D" id="2.60.40.2610">
    <property type="entry name" value="Outer membrane usher protein FimD, plug domain"/>
    <property type="match status" value="1"/>
</dbReference>
<dbReference type="InterPro" id="IPR025949">
    <property type="entry name" value="PapC-like_C"/>
</dbReference>
<dbReference type="RefSeq" id="WP_257716348.1">
    <property type="nucleotide sequence ID" value="NZ_JANJOU010000008.1"/>
</dbReference>
<dbReference type="Pfam" id="PF13953">
    <property type="entry name" value="PapC_C"/>
    <property type="match status" value="1"/>
</dbReference>
<sequence length="786" mass="82012">MFRFRGAEPGRTGRALLILVALALLPLRPARAEERVLLLDVVVNGRSVGMIGTFTERDGVLSARAEDLRSLGIAVSTGIAGETPIPLSKLPGMSFRLDEPNQQISFTAGDESLIPSELGRGGSAAPPPRAEATLGALLNYDINVTSAAGRTLGAGYFEGRIFGSAGVFSSDGLAYSSTGEGRGDPFVRLETSFVRDDEEALRQYRLGDFISGGLAWTRPVRLGGAQVSRSFSLRPDLVTFPVPIVSGSAAVPSTVDVLVNGVQQLSTTTGTGPFVVRQLPVITGAGEVSVRVRDALGRETTSTLPFYASSALLAPGLFSYSAELGFIRRNYGILSNDYGPLVGVGTLRYGVTNWLTAEAHAEGGADLQMGGAGAAMSIGALGSVTLSAAGSRARGRAGGDELGWQVGAGLERVSTGLSLGASVTWASARFADVAALEGASYPRRITRASASVPLLGGALSLAYADVRRDKGLRPREDERGLFFADLPSASILSATYSRSLFGRANFYATGYTDLSGNSGEGLLFGLSFALGDRTTVAATASMDQGRAYGGLQASRSAVAAGDLGWRAYAAEGGLSRQLGELEYKAPTGRVLAGVDRFSGETALRAEARGAITAATGGLFLSDTVQNSFAIVETGQSGVGVLQENRPVGRTDSRGRLLVTDLRAYERNRIGIVPGDVPPDATVSETSRLVTPRQRAGTVVRFPISRGASARVRLVDAAGKPLPLGSIALPTEGERLPVGYDGEVFMTRLQPSNSVEVQLPDGGSCQARFPFVPVENDLPLVGPVPCR</sequence>
<dbReference type="PANTHER" id="PTHR30451:SF5">
    <property type="entry name" value="SLR0019 PROTEIN"/>
    <property type="match status" value="1"/>
</dbReference>
<dbReference type="Proteomes" id="UP001524642">
    <property type="component" value="Unassembled WGS sequence"/>
</dbReference>
<comment type="caution">
    <text evidence="2">The sequence shown here is derived from an EMBL/GenBank/DDBJ whole genome shotgun (WGS) entry which is preliminary data.</text>
</comment>
<dbReference type="Gene3D" id="2.60.40.3110">
    <property type="match status" value="1"/>
</dbReference>
<dbReference type="InterPro" id="IPR042186">
    <property type="entry name" value="FimD_plug_dom"/>
</dbReference>
<organism evidence="2 3">
    <name type="scientific">Roseomonas populi</name>
    <dbReference type="NCBI Taxonomy" id="3121582"/>
    <lineage>
        <taxon>Bacteria</taxon>
        <taxon>Pseudomonadati</taxon>
        <taxon>Pseudomonadota</taxon>
        <taxon>Alphaproteobacteria</taxon>
        <taxon>Acetobacterales</taxon>
        <taxon>Roseomonadaceae</taxon>
        <taxon>Roseomonas</taxon>
    </lineage>
</organism>
<dbReference type="Gene3D" id="2.60.40.2070">
    <property type="match status" value="1"/>
</dbReference>
<evidence type="ECO:0000313" key="3">
    <source>
        <dbReference type="Proteomes" id="UP001524642"/>
    </source>
</evidence>
<gene>
    <name evidence="2" type="ORF">NRP21_11535</name>
</gene>
<dbReference type="InterPro" id="IPR043142">
    <property type="entry name" value="PapC-like_C_sf"/>
</dbReference>
<reference evidence="2 3" key="1">
    <citation type="submission" date="2022-06" db="EMBL/GenBank/DDBJ databases">
        <title>Roseomonas CN29.</title>
        <authorList>
            <person name="Cheng Y."/>
            <person name="He X."/>
        </authorList>
    </citation>
    <scope>NUCLEOTIDE SEQUENCE [LARGE SCALE GENOMIC DNA]</scope>
    <source>
        <strain evidence="2 3">CN29</strain>
    </source>
</reference>
<dbReference type="PANTHER" id="PTHR30451">
    <property type="entry name" value="OUTER MEMBRANE USHER PROTEIN"/>
    <property type="match status" value="1"/>
</dbReference>
<dbReference type="InterPro" id="IPR000015">
    <property type="entry name" value="Fimb_usher"/>
</dbReference>
<dbReference type="EMBL" id="JANJOU010000008">
    <property type="protein sequence ID" value="MCR0982681.1"/>
    <property type="molecule type" value="Genomic_DNA"/>
</dbReference>
<dbReference type="Pfam" id="PF00577">
    <property type="entry name" value="Usher"/>
    <property type="match status" value="2"/>
</dbReference>
<keyword evidence="3" id="KW-1185">Reference proteome</keyword>
<protein>
    <submittedName>
        <fullName evidence="2">Fimbria/pilus outer membrane usher protein</fullName>
    </submittedName>
</protein>
<proteinExistence type="predicted"/>